<proteinExistence type="predicted"/>
<evidence type="ECO:0000313" key="2">
    <source>
        <dbReference type="EMBL" id="TWH09322.1"/>
    </source>
</evidence>
<gene>
    <name evidence="2" type="ORF">L613_000400000430</name>
</gene>
<dbReference type="PANTHER" id="PTHR10443">
    <property type="entry name" value="MICROSOMAL DIPEPTIDASE"/>
    <property type="match status" value="1"/>
</dbReference>
<dbReference type="GO" id="GO:0006508">
    <property type="term" value="P:proteolysis"/>
    <property type="evidence" value="ECO:0007669"/>
    <property type="project" value="InterPro"/>
</dbReference>
<dbReference type="OrthoDB" id="9804920at2"/>
<keyword evidence="1" id="KW-0732">Signal</keyword>
<keyword evidence="3" id="KW-1185">Reference proteome</keyword>
<comment type="caution">
    <text evidence="2">The sequence shown here is derived from an EMBL/GenBank/DDBJ whole genome shotgun (WGS) entry which is preliminary data.</text>
</comment>
<dbReference type="Pfam" id="PF01244">
    <property type="entry name" value="Peptidase_M19"/>
    <property type="match status" value="1"/>
</dbReference>
<dbReference type="AlphaFoldDB" id="A0A562DI54"/>
<dbReference type="Proteomes" id="UP000321583">
    <property type="component" value="Unassembled WGS sequence"/>
</dbReference>
<dbReference type="Gene3D" id="1.10.287.650">
    <property type="entry name" value="L27 domain"/>
    <property type="match status" value="1"/>
</dbReference>
<dbReference type="PANTHER" id="PTHR10443:SF12">
    <property type="entry name" value="DIPEPTIDASE"/>
    <property type="match status" value="1"/>
</dbReference>
<dbReference type="GO" id="GO:0070573">
    <property type="term" value="F:metallodipeptidase activity"/>
    <property type="evidence" value="ECO:0007669"/>
    <property type="project" value="InterPro"/>
</dbReference>
<evidence type="ECO:0000256" key="1">
    <source>
        <dbReference type="SAM" id="SignalP"/>
    </source>
</evidence>
<dbReference type="SUPFAM" id="SSF51556">
    <property type="entry name" value="Metallo-dependent hydrolases"/>
    <property type="match status" value="1"/>
</dbReference>
<dbReference type="CDD" id="cd01301">
    <property type="entry name" value="rDP_like"/>
    <property type="match status" value="1"/>
</dbReference>
<dbReference type="PROSITE" id="PS51365">
    <property type="entry name" value="RENAL_DIPEPTIDASE_2"/>
    <property type="match status" value="1"/>
</dbReference>
<protein>
    <submittedName>
        <fullName evidence="2">Membrane dipeptidase</fullName>
    </submittedName>
</protein>
<dbReference type="RefSeq" id="WP_028915728.1">
    <property type="nucleotide sequence ID" value="NZ_VLJS01000069.1"/>
</dbReference>
<accession>A0A562DI54</accession>
<evidence type="ECO:0000313" key="3">
    <source>
        <dbReference type="Proteomes" id="UP000321583"/>
    </source>
</evidence>
<organism evidence="2 3">
    <name type="scientific">Pseudoxanthomonas taiwanensis J19</name>
    <dbReference type="NCBI Taxonomy" id="935569"/>
    <lineage>
        <taxon>Bacteria</taxon>
        <taxon>Pseudomonadati</taxon>
        <taxon>Pseudomonadota</taxon>
        <taxon>Gammaproteobacteria</taxon>
        <taxon>Lysobacterales</taxon>
        <taxon>Lysobacteraceae</taxon>
        <taxon>Pseudoxanthomonas</taxon>
    </lineage>
</organism>
<feature type="signal peptide" evidence="1">
    <location>
        <begin position="1"/>
        <end position="22"/>
    </location>
</feature>
<dbReference type="InterPro" id="IPR008257">
    <property type="entry name" value="Pept_M19"/>
</dbReference>
<reference evidence="2 3" key="1">
    <citation type="submission" date="2019-07" db="EMBL/GenBank/DDBJ databases">
        <title>Genome sequencing of lignin-degrading bacterial isolates.</title>
        <authorList>
            <person name="Gladden J."/>
        </authorList>
    </citation>
    <scope>NUCLEOTIDE SEQUENCE [LARGE SCALE GENOMIC DNA]</scope>
    <source>
        <strain evidence="2 3">J19</strain>
    </source>
</reference>
<sequence length="415" mass="44920">MRKTAVPALLALALAAALPAHAAKPAASPARALHDRMLVLDTHLDTPLNLGRPGWSIVDDHRDEGPFSQVDYPRMVEGGLDGGFWVIYTGQGDRSPESNRRTRDEALGRLLQIREMVARHPDKFELALTADDARRIKAAGKKVVFISMENASPLAADPSLLSFFHAQGLRMLGITHIGNNEFGDSSNPREGEGAEWGGLSPAGKALVAEANRLGIVLDQSHSSDAVFDDLIALSKVPFVLSHSSADAVHDNPRNIDDERLRRLAAHGGVIQVNALGAYLVDTPVIPERQAALRALYEEAEAKGGRSPEVLRELARKREEIDRRYPVAEATFEDYMRHLLHILEVAGPDHVGIGADWDGGGGVAGLSDISQIPRITERLLQAGYTEQQVANIWGGNILRVLEQAQAYAAKVAASSK</sequence>
<feature type="chain" id="PRO_5021921401" evidence="1">
    <location>
        <begin position="23"/>
        <end position="415"/>
    </location>
</feature>
<dbReference type="InterPro" id="IPR032466">
    <property type="entry name" value="Metal_Hydrolase"/>
</dbReference>
<name>A0A562DI54_9GAMM</name>
<dbReference type="Gene3D" id="3.20.20.140">
    <property type="entry name" value="Metal-dependent hydrolases"/>
    <property type="match status" value="1"/>
</dbReference>
<dbReference type="EMBL" id="VLJS01000069">
    <property type="protein sequence ID" value="TWH09322.1"/>
    <property type="molecule type" value="Genomic_DNA"/>
</dbReference>